<keyword evidence="2" id="KW-1185">Reference proteome</keyword>
<proteinExistence type="predicted"/>
<dbReference type="Proteomes" id="UP000025756">
    <property type="component" value="Unassembled WGS sequence"/>
</dbReference>
<protein>
    <submittedName>
        <fullName evidence="1">Uncharacterized protein</fullName>
    </submittedName>
</protein>
<evidence type="ECO:0000313" key="1">
    <source>
        <dbReference type="EMBL" id="KCV37173.1"/>
    </source>
</evidence>
<dbReference type="EMBL" id="JGWH01000037">
    <property type="protein sequence ID" value="KCV37173.1"/>
    <property type="molecule type" value="Genomic_DNA"/>
</dbReference>
<organism evidence="1 2">
    <name type="scientific">Bordetella bronchiseptica 00-P-2796</name>
    <dbReference type="NCBI Taxonomy" id="1331199"/>
    <lineage>
        <taxon>Bacteria</taxon>
        <taxon>Pseudomonadati</taxon>
        <taxon>Pseudomonadota</taxon>
        <taxon>Betaproteobacteria</taxon>
        <taxon>Burkholderiales</taxon>
        <taxon>Alcaligenaceae</taxon>
        <taxon>Bordetella</taxon>
    </lineage>
</organism>
<name>A0ABR4RK31_BORBO</name>
<reference evidence="1 2" key="1">
    <citation type="submission" date="2014-03" db="EMBL/GenBank/DDBJ databases">
        <title>Genome sequence of Bordetella bronchiseptica.</title>
        <authorList>
            <person name="Harvill E."/>
            <person name="Goodfield L.L."/>
            <person name="Ivanov Y.V."/>
            <person name="Meyer J.A."/>
            <person name="Muse S.J."/>
            <person name="Jacobs N."/>
            <person name="Bendor L."/>
            <person name="Smallridge W.E."/>
            <person name="Brinkac L.M."/>
            <person name="Sanka R."/>
            <person name="Kim M."/>
            <person name="Losada L."/>
        </authorList>
    </citation>
    <scope>NUCLEOTIDE SEQUENCE [LARGE SCALE GENOMIC DNA]</scope>
    <source>
        <strain evidence="1 2">00-P-2796</strain>
    </source>
</reference>
<sequence length="65" mass="7310">MYRTVMEIPGFFHWCLLVWFGSSLAPQPSIVAGKPCIRLAAHPGDSPDIRPFLSYGRYRAILSSQ</sequence>
<gene>
    <name evidence="1" type="ORF">L490_3502</name>
</gene>
<comment type="caution">
    <text evidence="1">The sequence shown here is derived from an EMBL/GenBank/DDBJ whole genome shotgun (WGS) entry which is preliminary data.</text>
</comment>
<accession>A0ABR4RK31</accession>
<evidence type="ECO:0000313" key="2">
    <source>
        <dbReference type="Proteomes" id="UP000025756"/>
    </source>
</evidence>